<keyword evidence="1" id="KW-0547">Nucleotide-binding</keyword>
<dbReference type="RefSeq" id="WP_353645023.1">
    <property type="nucleotide sequence ID" value="NZ_CP159253.1"/>
</dbReference>
<organism evidence="1">
    <name type="scientific">Mesorhizobium sp. WSM2240</name>
    <dbReference type="NCBI Taxonomy" id="3228851"/>
    <lineage>
        <taxon>Bacteria</taxon>
        <taxon>Pseudomonadati</taxon>
        <taxon>Pseudomonadota</taxon>
        <taxon>Alphaproteobacteria</taxon>
        <taxon>Hyphomicrobiales</taxon>
        <taxon>Phyllobacteriaceae</taxon>
        <taxon>Mesorhizobium</taxon>
    </lineage>
</organism>
<dbReference type="AlphaFoldDB" id="A0AAU8CL73"/>
<dbReference type="Gene3D" id="3.30.565.10">
    <property type="entry name" value="Histidine kinase-like ATPase, C-terminal domain"/>
    <property type="match status" value="1"/>
</dbReference>
<name>A0AAU8CL73_9HYPH</name>
<gene>
    <name evidence="1" type="ORF">ABVK50_19390</name>
</gene>
<accession>A0AAU8CL73</accession>
<proteinExistence type="predicted"/>
<dbReference type="EMBL" id="CP159253">
    <property type="protein sequence ID" value="XCG47427.1"/>
    <property type="molecule type" value="Genomic_DNA"/>
</dbReference>
<reference evidence="1" key="1">
    <citation type="submission" date="2024-06" db="EMBL/GenBank/DDBJ databases">
        <title>Mesorhizobium karijinii sp. nov., a symbiont of the iconic Swainsona formosa from arid Australia.</title>
        <authorList>
            <person name="Hill Y.J."/>
            <person name="Watkin E.L.J."/>
            <person name="O'Hara G.W."/>
            <person name="Terpolilli J."/>
            <person name="Tye M.L."/>
            <person name="Kohlmeier M.G."/>
        </authorList>
    </citation>
    <scope>NUCLEOTIDE SEQUENCE</scope>
    <source>
        <strain evidence="1">WSM2240</strain>
    </source>
</reference>
<keyword evidence="1" id="KW-0067">ATP-binding</keyword>
<evidence type="ECO:0000313" key="1">
    <source>
        <dbReference type="EMBL" id="XCG47427.1"/>
    </source>
</evidence>
<dbReference type="SUPFAM" id="SSF55874">
    <property type="entry name" value="ATPase domain of HSP90 chaperone/DNA topoisomerase II/histidine kinase"/>
    <property type="match status" value="1"/>
</dbReference>
<protein>
    <submittedName>
        <fullName evidence="1">ATP-binding protein</fullName>
    </submittedName>
</protein>
<sequence length="670" mass="76315">METNFQRLVEHWPLSSISGSLFPLFEAISNSIHALKESGARNPFIHVYVERDESQTELNGDGFGSAYPIRSFKVEDNGIGFTDAHMAAFNEIASSYKEAVGLGGKGVGRLSWLKAFNDVRIESTYRDDHNFFGREFYFSLPLGVNREQRAAVSTPSTGTSVTLNNSLPAFRERMPRKLDILAREICRHFMPVLISSNPPKIVLFDGREKLDINVSDYSSVESTGFELAGAQFVAHHVRIRSPYERSHNISICADGRSVAPRKIEFIPNKRLKDDIGEFYYHCYVTSDYLDKRVSGHRTVIDLPQEPSLIEPVDEKSLNEKIDEVVVQHLAPFIDEARTARAAAVEEVVTRQYPEYRYLIGADSDEIEKIPLGSGQKEITNHLAVAHAQRLKHGRARLEATLKRFEKSEEIDARKISEEFDNVYLDAIKAHQSSLVGYLLFRRKIIELYDAVISKSGGQFEKEAAVHSLIFPRHTSVEGHRDFDDNNLWLVDERLTFASYIDSDRDISAHKALFDVERGSEPDIACYFNFAFSSDQDKNDLREVVIVELKRPGPLPSRNEHPYSQVVRYIRAMREGKWSHDGRKVKADNSTRFYAYIICDIGAKLTQDILEEFQFLPIFGGSEGYYNFNRPLNAYFEFVPFEKIARDARRRHKAFFDRLAVPAGNGGSPTR</sequence>
<dbReference type="GO" id="GO:0005524">
    <property type="term" value="F:ATP binding"/>
    <property type="evidence" value="ECO:0007669"/>
    <property type="project" value="UniProtKB-KW"/>
</dbReference>
<dbReference type="InterPro" id="IPR036890">
    <property type="entry name" value="HATPase_C_sf"/>
</dbReference>